<sequence length="266" mass="29652">MPQKKAFSTLTNLWSLHLFHPVNFLPLPQFRGHLRDFLYAPTADHQVMQFLLSQPSIESASFGDLGLVACDAAFLPRLTDISAPPEDLVVLVPSRPVRQVEFFYHPGDEARRPIVPLDFLKLSTVPVVVLDLQFPRYDSALLAAANATPGLPALLPEVRLLIVYQDKSWGSSSIPAENFGECVDEMIVCVNTLPTIRHLVIASTYGIVQADLIRRKFVRRCSVDLDYFVIATAVSMLYWTGLSTRATCISQPLDAACLRHVNSVEY</sequence>
<reference evidence="1 2" key="1">
    <citation type="journal article" date="2024" name="J Genomics">
        <title>Draft genome sequencing and assembly of Favolaschia claudopus CIRM-BRFM 2984 isolated from oak limbs.</title>
        <authorList>
            <person name="Navarro D."/>
            <person name="Drula E."/>
            <person name="Chaduli D."/>
            <person name="Cazenave R."/>
            <person name="Ahrendt S."/>
            <person name="Wang J."/>
            <person name="Lipzen A."/>
            <person name="Daum C."/>
            <person name="Barry K."/>
            <person name="Grigoriev I.V."/>
            <person name="Favel A."/>
            <person name="Rosso M.N."/>
            <person name="Martin F."/>
        </authorList>
    </citation>
    <scope>NUCLEOTIDE SEQUENCE [LARGE SCALE GENOMIC DNA]</scope>
    <source>
        <strain evidence="1 2">CIRM-BRFM 2984</strain>
    </source>
</reference>
<comment type="caution">
    <text evidence="1">The sequence shown here is derived from an EMBL/GenBank/DDBJ whole genome shotgun (WGS) entry which is preliminary data.</text>
</comment>
<dbReference type="AlphaFoldDB" id="A0AAV9Z0T5"/>
<accession>A0AAV9Z0T5</accession>
<organism evidence="1 2">
    <name type="scientific">Favolaschia claudopus</name>
    <dbReference type="NCBI Taxonomy" id="2862362"/>
    <lineage>
        <taxon>Eukaryota</taxon>
        <taxon>Fungi</taxon>
        <taxon>Dikarya</taxon>
        <taxon>Basidiomycota</taxon>
        <taxon>Agaricomycotina</taxon>
        <taxon>Agaricomycetes</taxon>
        <taxon>Agaricomycetidae</taxon>
        <taxon>Agaricales</taxon>
        <taxon>Marasmiineae</taxon>
        <taxon>Mycenaceae</taxon>
        <taxon>Favolaschia</taxon>
    </lineage>
</organism>
<evidence type="ECO:0000313" key="1">
    <source>
        <dbReference type="EMBL" id="KAK6966874.1"/>
    </source>
</evidence>
<dbReference type="EMBL" id="JAWWNJ010000253">
    <property type="protein sequence ID" value="KAK6966874.1"/>
    <property type="molecule type" value="Genomic_DNA"/>
</dbReference>
<gene>
    <name evidence="1" type="ORF">R3P38DRAFT_3245259</name>
</gene>
<keyword evidence="2" id="KW-1185">Reference proteome</keyword>
<proteinExistence type="predicted"/>
<name>A0AAV9Z0T5_9AGAR</name>
<evidence type="ECO:0000313" key="2">
    <source>
        <dbReference type="Proteomes" id="UP001362999"/>
    </source>
</evidence>
<protein>
    <submittedName>
        <fullName evidence="1">Uncharacterized protein</fullName>
    </submittedName>
</protein>
<dbReference type="Proteomes" id="UP001362999">
    <property type="component" value="Unassembled WGS sequence"/>
</dbReference>